<dbReference type="GO" id="GO:0005886">
    <property type="term" value="C:plasma membrane"/>
    <property type="evidence" value="ECO:0007669"/>
    <property type="project" value="UniProtKB-SubCell"/>
</dbReference>
<dbReference type="Gene3D" id="3.40.50.12580">
    <property type="match status" value="1"/>
</dbReference>
<evidence type="ECO:0000313" key="7">
    <source>
        <dbReference type="EMBL" id="AJA34452.1"/>
    </source>
</evidence>
<dbReference type="GO" id="GO:0019350">
    <property type="term" value="P:teichoic acid biosynthetic process"/>
    <property type="evidence" value="ECO:0007669"/>
    <property type="project" value="UniProtKB-KW"/>
</dbReference>
<dbReference type="AlphaFoldDB" id="A0A0A7RGS2"/>
<dbReference type="EMBL" id="KM886873">
    <property type="protein sequence ID" value="AJA34452.1"/>
    <property type="molecule type" value="Genomic_DNA"/>
</dbReference>
<organism evidence="7">
    <name type="scientific">Liquorilactobacillus vini DSM 20605</name>
    <dbReference type="NCBI Taxonomy" id="1133569"/>
    <lineage>
        <taxon>Bacteria</taxon>
        <taxon>Bacillati</taxon>
        <taxon>Bacillota</taxon>
        <taxon>Bacilli</taxon>
        <taxon>Lactobacillales</taxon>
        <taxon>Lactobacillaceae</taxon>
        <taxon>Liquorilactobacillus</taxon>
    </lineage>
</organism>
<keyword evidence="4 7" id="KW-0808">Transferase</keyword>
<keyword evidence="6" id="KW-0472">Membrane</keyword>
<comment type="similarity">
    <text evidence="2">Belongs to the CDP-glycerol glycerophosphotransferase family.</text>
</comment>
<proteinExistence type="inferred from homology"/>
<dbReference type="GO" id="GO:0047355">
    <property type="term" value="F:CDP-glycerol glycerophosphotransferase activity"/>
    <property type="evidence" value="ECO:0007669"/>
    <property type="project" value="InterPro"/>
</dbReference>
<name>A0A0A7RGS2_9LACO</name>
<dbReference type="PANTHER" id="PTHR37316">
    <property type="entry name" value="TEICHOIC ACID GLYCEROL-PHOSPHATE PRIMASE"/>
    <property type="match status" value="1"/>
</dbReference>
<dbReference type="InterPro" id="IPR043149">
    <property type="entry name" value="TagF_N"/>
</dbReference>
<dbReference type="Pfam" id="PF04464">
    <property type="entry name" value="Glyphos_transf"/>
    <property type="match status" value="1"/>
</dbReference>
<dbReference type="Gene3D" id="3.40.50.11820">
    <property type="match status" value="1"/>
</dbReference>
<evidence type="ECO:0000256" key="6">
    <source>
        <dbReference type="ARBA" id="ARBA00023136"/>
    </source>
</evidence>
<dbReference type="SUPFAM" id="SSF53756">
    <property type="entry name" value="UDP-Glycosyltransferase/glycogen phosphorylase"/>
    <property type="match status" value="1"/>
</dbReference>
<evidence type="ECO:0000256" key="2">
    <source>
        <dbReference type="ARBA" id="ARBA00010488"/>
    </source>
</evidence>
<accession>A0A0A7RGS2</accession>
<keyword evidence="3" id="KW-1003">Cell membrane</keyword>
<evidence type="ECO:0000256" key="3">
    <source>
        <dbReference type="ARBA" id="ARBA00022475"/>
    </source>
</evidence>
<comment type="subcellular location">
    <subcellularLocation>
        <location evidence="1">Cell membrane</location>
        <topology evidence="1">Peripheral membrane protein</topology>
    </subcellularLocation>
</comment>
<evidence type="ECO:0000256" key="5">
    <source>
        <dbReference type="ARBA" id="ARBA00022944"/>
    </source>
</evidence>
<dbReference type="InterPro" id="IPR051612">
    <property type="entry name" value="Teichoic_Acid_Biosynth"/>
</dbReference>
<evidence type="ECO:0000256" key="1">
    <source>
        <dbReference type="ARBA" id="ARBA00004202"/>
    </source>
</evidence>
<keyword evidence="5" id="KW-0777">Teichoic acid biosynthesis</keyword>
<dbReference type="InterPro" id="IPR043148">
    <property type="entry name" value="TagF_C"/>
</dbReference>
<reference evidence="7" key="1">
    <citation type="journal article" date="2014" name="Appl. Environ. Microbiol.">
        <title>Detection and genomic characterization of motility in Lactobacillus curvatus: confirmation of motility in a species outside the Lactobacillus salivarius clade.</title>
        <authorList>
            <person name="Cousin F.J."/>
            <person name="Lynch S.M."/>
            <person name="Harris H.M."/>
            <person name="McCann A."/>
            <person name="Lynch D.B."/>
            <person name="Neville B.A."/>
            <person name="Irisawa T."/>
            <person name="Okada S."/>
            <person name="Endo A."/>
            <person name="O'Toole P.W."/>
        </authorList>
    </citation>
    <scope>NUCLEOTIDE SEQUENCE</scope>
    <source>
        <strain evidence="7">DSM 20605</strain>
    </source>
</reference>
<sequence>MSIAKKNFFYKVSGLSFRSKNVFIFGAWFGKRFSDNPKYLLMQMLKSDKFKRKKFVWIGNDSLAKMINNKRVVFIRRNSLKSIFYQLRAGKAFFTHGYQDFGDYSFLKGAICFQLWHGFPIKKIGADNSNTPNEGKRRYENYQYFLASSPVMARRMSTAFSYYGAQKGNVLIASMPRVDYLRENSNNYELKATIKKKLGIDSGKFVITYLPTFRDKSRQVFSFQRVNNQEVSHMLEEKNAVLLERQHFVRRSSNNGQRVGNYLNLDETVDTQDILLITDLLISDYSSVYVDFIALNKPIIHFLYDNDDYLKNDRGTYAIDPRREFAGPVAYTIPELLSIIGNKNNFFEKYRLRANKNLEFNQNYNSRFIDLYKDIIK</sequence>
<dbReference type="PANTHER" id="PTHR37316:SF3">
    <property type="entry name" value="TEICHOIC ACID GLYCEROL-PHOSPHATE TRANSFERASE"/>
    <property type="match status" value="1"/>
</dbReference>
<protein>
    <submittedName>
        <fullName evidence="7">Putative glycosyl/glycerophosphate transferase TagF/TagB/EpsJ/RodC</fullName>
    </submittedName>
</protein>
<evidence type="ECO:0000256" key="4">
    <source>
        <dbReference type="ARBA" id="ARBA00022679"/>
    </source>
</evidence>
<dbReference type="InterPro" id="IPR007554">
    <property type="entry name" value="Glycerophosphate_synth"/>
</dbReference>